<feature type="transmembrane region" description="Helical" evidence="2">
    <location>
        <begin position="12"/>
        <end position="31"/>
    </location>
</feature>
<dbReference type="EMBL" id="CP144107">
    <property type="protein sequence ID" value="WWC92142.1"/>
    <property type="molecule type" value="Genomic_DNA"/>
</dbReference>
<organism evidence="3 4">
    <name type="scientific">Kwoniella dendrophila CBS 6074</name>
    <dbReference type="NCBI Taxonomy" id="1295534"/>
    <lineage>
        <taxon>Eukaryota</taxon>
        <taxon>Fungi</taxon>
        <taxon>Dikarya</taxon>
        <taxon>Basidiomycota</taxon>
        <taxon>Agaricomycotina</taxon>
        <taxon>Tremellomycetes</taxon>
        <taxon>Tremellales</taxon>
        <taxon>Cryptococcaceae</taxon>
        <taxon>Kwoniella</taxon>
    </lineage>
</organism>
<reference evidence="3 4" key="1">
    <citation type="submission" date="2024-01" db="EMBL/GenBank/DDBJ databases">
        <title>Comparative genomics of Cryptococcus and Kwoniella reveals pathogenesis evolution and contrasting modes of karyotype evolution via chromosome fusion or intercentromeric recombination.</title>
        <authorList>
            <person name="Coelho M.A."/>
            <person name="David-Palma M."/>
            <person name="Shea T."/>
            <person name="Bowers K."/>
            <person name="McGinley-Smith S."/>
            <person name="Mohammad A.W."/>
            <person name="Gnirke A."/>
            <person name="Yurkov A.M."/>
            <person name="Nowrousian M."/>
            <person name="Sun S."/>
            <person name="Cuomo C.A."/>
            <person name="Heitman J."/>
        </authorList>
    </citation>
    <scope>NUCLEOTIDE SEQUENCE [LARGE SCALE GENOMIC DNA]</scope>
    <source>
        <strain evidence="3 4">CBS 6074</strain>
    </source>
</reference>
<keyword evidence="4" id="KW-1185">Reference proteome</keyword>
<sequence>MLIITSIFCTSIFRSILIFTSILVFLIPHPITAHSTRNFGTTVTDNGHKPILTIDKANLTTIKTFDQKPTTIATSHPQSQLPHISNSHPSQSQQQ</sequence>
<accession>A0AAX4K5L2</accession>
<keyword evidence="2" id="KW-0472">Membrane</keyword>
<dbReference type="AlphaFoldDB" id="A0AAX4K5L2"/>
<evidence type="ECO:0000256" key="2">
    <source>
        <dbReference type="SAM" id="Phobius"/>
    </source>
</evidence>
<proteinExistence type="predicted"/>
<dbReference type="Proteomes" id="UP001355207">
    <property type="component" value="Chromosome 10"/>
</dbReference>
<evidence type="ECO:0000313" key="4">
    <source>
        <dbReference type="Proteomes" id="UP001355207"/>
    </source>
</evidence>
<gene>
    <name evidence="3" type="ORF">L201_007096</name>
</gene>
<dbReference type="RefSeq" id="XP_066078904.1">
    <property type="nucleotide sequence ID" value="XM_066222807.1"/>
</dbReference>
<evidence type="ECO:0000313" key="3">
    <source>
        <dbReference type="EMBL" id="WWC92142.1"/>
    </source>
</evidence>
<keyword evidence="2" id="KW-0812">Transmembrane</keyword>
<evidence type="ECO:0000256" key="1">
    <source>
        <dbReference type="SAM" id="MobiDB-lite"/>
    </source>
</evidence>
<name>A0AAX4K5L2_9TREE</name>
<protein>
    <submittedName>
        <fullName evidence="3">Uncharacterized protein</fullName>
    </submittedName>
</protein>
<feature type="region of interest" description="Disordered" evidence="1">
    <location>
        <begin position="71"/>
        <end position="95"/>
    </location>
</feature>
<keyword evidence="2" id="KW-1133">Transmembrane helix</keyword>
<dbReference type="GeneID" id="91097765"/>